<evidence type="ECO:0000313" key="2">
    <source>
        <dbReference type="Proteomes" id="UP001595735"/>
    </source>
</evidence>
<comment type="caution">
    <text evidence="1">The sequence shown here is derived from an EMBL/GenBank/DDBJ whole genome shotgun (WGS) entry which is preliminary data.</text>
</comment>
<evidence type="ECO:0000313" key="1">
    <source>
        <dbReference type="EMBL" id="MFC3756355.1"/>
    </source>
</evidence>
<protein>
    <submittedName>
        <fullName evidence="1">Uncharacterized protein</fullName>
    </submittedName>
</protein>
<dbReference type="RefSeq" id="WP_290296780.1">
    <property type="nucleotide sequence ID" value="NZ_JAUFQR010000001.1"/>
</dbReference>
<reference evidence="2" key="1">
    <citation type="journal article" date="2019" name="Int. J. Syst. Evol. Microbiol.">
        <title>The Global Catalogue of Microorganisms (GCM) 10K type strain sequencing project: providing services to taxonomists for standard genome sequencing and annotation.</title>
        <authorList>
            <consortium name="The Broad Institute Genomics Platform"/>
            <consortium name="The Broad Institute Genome Sequencing Center for Infectious Disease"/>
            <person name="Wu L."/>
            <person name="Ma J."/>
        </authorList>
    </citation>
    <scope>NUCLEOTIDE SEQUENCE [LARGE SCALE GENOMIC DNA]</scope>
    <source>
        <strain evidence="2">CECT 7798</strain>
    </source>
</reference>
<dbReference type="EMBL" id="JBHRYO010000002">
    <property type="protein sequence ID" value="MFC3756355.1"/>
    <property type="molecule type" value="Genomic_DNA"/>
</dbReference>
<sequence length="324" mass="39135">MEAQNSFKSYTNEWLAYLFFMASHSYSEEYIQSIKEELENRNYNFGNFNEYLYIQYFIKDLYPGWEKQGRKMFAELSSNGWTYLQPIQYKYSWGAFTMKGFRAGGNEKLCTIIDKYLDIYRSTCSCCGSQKNVGKSLEEPFCRKCELKKLKKERIRNINQFGFTYYDKKFRHIVWSEIKQLNFEMNDPHSCSIEMNRLTKEEELERGFNALDYISFSNESVNFFKLLTKIPRILLTKDQYNEIHAVCDHFEKCIVCYRKSVFNDKCFLCRNKISSITSPTPRNLERFNSKDGILKYEQKEFKRVLEYWTDWRYQYETDTFFKSK</sequence>
<accession>A0ABV7XWY9</accession>
<proteinExistence type="predicted"/>
<name>A0ABV7XWY9_9FLAO</name>
<keyword evidence="2" id="KW-1185">Reference proteome</keyword>
<gene>
    <name evidence="1" type="ORF">ACFONJ_10295</name>
</gene>
<dbReference type="Proteomes" id="UP001595735">
    <property type="component" value="Unassembled WGS sequence"/>
</dbReference>
<organism evidence="1 2">
    <name type="scientific">Chryseobacterium tructae</name>
    <dbReference type="NCBI Taxonomy" id="1037380"/>
    <lineage>
        <taxon>Bacteria</taxon>
        <taxon>Pseudomonadati</taxon>
        <taxon>Bacteroidota</taxon>
        <taxon>Flavobacteriia</taxon>
        <taxon>Flavobacteriales</taxon>
        <taxon>Weeksellaceae</taxon>
        <taxon>Chryseobacterium group</taxon>
        <taxon>Chryseobacterium</taxon>
    </lineage>
</organism>